<evidence type="ECO:0000259" key="12">
    <source>
        <dbReference type="Pfam" id="PF01433"/>
    </source>
</evidence>
<dbReference type="Pfam" id="PF13646">
    <property type="entry name" value="HEAT_2"/>
    <property type="match status" value="1"/>
</dbReference>
<evidence type="ECO:0000256" key="7">
    <source>
        <dbReference type="ARBA" id="ARBA00022670"/>
    </source>
</evidence>
<evidence type="ECO:0000256" key="2">
    <source>
        <dbReference type="ARBA" id="ARBA00001947"/>
    </source>
</evidence>
<keyword evidence="6 13" id="KW-0031">Aminopeptidase</keyword>
<dbReference type="InterPro" id="IPR014782">
    <property type="entry name" value="Peptidase_M1_dom"/>
</dbReference>
<keyword evidence="8" id="KW-0479">Metal-binding</keyword>
<sequence>MDKPHSSYLISIVAGEYVKLQDYYLDIPLEYYVYKTNAKYAKLSFEKTPEIMKFFSEKIGYKYPYNKYAQTIVEDFIYGGMENITATTLTSTTIHDERAHLDVSSDGLVAHEMAHQWWGDLLTCRSWEHTWLNEGFATYFTALYFEYARGKDEFQYSVYNMQRTAKFADMSDKKPTVWNRYFDPTDLFGPHIYQRGGAILNMIRFILGDELFWKAINYYARKYEYQNVETNDFKIAIEEATGYNLKWFFDQWLYKAGYPIFEVSYVYNDTTKTLRLTVEQIQVADSLTPEVFKTPVDVEITTKESSKTYRIFISERKQTFDFSVNSKPLMVIFDKGNWILKDLFFEKSKDELIYQALNASEMIDRLWAVQELGRMVDKKDVVDVMMKLIKSGEFYAVRQEAINNLGKLKDESTARFLIDVFKNEQDSKVRRSIVEALKEFKFDFVAKFLAEVIENDKSYYVIASAVNSLALIDSVNRMSVIKNALAMDSHQEIIRTTALRRLSDFKNTKYEKEAIDILKKYSVRGNHPSVRITAISTLSIFADKEPSIKDFIFGMVNTPEFIVRMVIYNVLGDIGDQEVLNYLKLAEKKELDGRMLQAIWDAIARLERKLKG</sequence>
<comment type="catalytic activity">
    <reaction evidence="1">
        <text>Release of an N-terminal amino acid, Xaa-|-Yaa- from a peptide, amide or arylamide. Xaa is preferably Ala, but may be most amino acids including Pro (slow action). When a terminal hydrophobic residue is followed by a prolyl residue, the two may be released as an intact Xaa-Pro dipeptide.</text>
        <dbReference type="EC" id="3.4.11.2"/>
    </reaction>
</comment>
<accession>A0ABM9UU31</accession>
<feature type="domain" description="Peptidase M1 membrane alanine aminopeptidase" evidence="12">
    <location>
        <begin position="44"/>
        <end position="252"/>
    </location>
</feature>
<comment type="caution">
    <text evidence="13">The sequence shown here is derived from an EMBL/GenBank/DDBJ whole genome shotgun (WGS) entry which is preliminary data.</text>
</comment>
<dbReference type="GO" id="GO:0004177">
    <property type="term" value="F:aminopeptidase activity"/>
    <property type="evidence" value="ECO:0007669"/>
    <property type="project" value="UniProtKB-KW"/>
</dbReference>
<keyword evidence="11" id="KW-0482">Metalloprotease</keyword>
<dbReference type="SUPFAM" id="SSF48371">
    <property type="entry name" value="ARM repeat"/>
    <property type="match status" value="1"/>
</dbReference>
<comment type="similarity">
    <text evidence="3">Belongs to the peptidase M1 family.</text>
</comment>
<reference evidence="13 14" key="1">
    <citation type="submission" date="2015-11" db="EMBL/GenBank/DDBJ databases">
        <authorList>
            <person name="Varghese N."/>
        </authorList>
    </citation>
    <scope>NUCLEOTIDE SEQUENCE [LARGE SCALE GENOMIC DNA]</scope>
    <source>
        <strain evidence="13 14">JGI-8</strain>
    </source>
</reference>
<dbReference type="InterPro" id="IPR050344">
    <property type="entry name" value="Peptidase_M1_aminopeptidases"/>
</dbReference>
<dbReference type="PRINTS" id="PR00756">
    <property type="entry name" value="ALADIPTASE"/>
</dbReference>
<dbReference type="Gene3D" id="1.10.390.10">
    <property type="entry name" value="Neutral Protease Domain 2"/>
    <property type="match status" value="1"/>
</dbReference>
<evidence type="ECO:0000256" key="8">
    <source>
        <dbReference type="ARBA" id="ARBA00022723"/>
    </source>
</evidence>
<dbReference type="Gene3D" id="1.25.10.10">
    <property type="entry name" value="Leucine-rich Repeat Variant"/>
    <property type="match status" value="1"/>
</dbReference>
<protein>
    <recommendedName>
        <fullName evidence="5">Aminopeptidase N</fullName>
        <ecNumber evidence="4">3.4.11.2</ecNumber>
    </recommendedName>
</protein>
<dbReference type="EMBL" id="CZVI01000004">
    <property type="protein sequence ID" value="CUS81241.1"/>
    <property type="molecule type" value="Genomic_DNA"/>
</dbReference>
<keyword evidence="9" id="KW-0378">Hydrolase</keyword>
<evidence type="ECO:0000256" key="4">
    <source>
        <dbReference type="ARBA" id="ARBA00012564"/>
    </source>
</evidence>
<dbReference type="InterPro" id="IPR016024">
    <property type="entry name" value="ARM-type_fold"/>
</dbReference>
<evidence type="ECO:0000256" key="3">
    <source>
        <dbReference type="ARBA" id="ARBA00010136"/>
    </source>
</evidence>
<organism evidence="13 14">
    <name type="scientific">Candidatus Kryptonium thompsonii</name>
    <dbReference type="NCBI Taxonomy" id="1633631"/>
    <lineage>
        <taxon>Bacteria</taxon>
        <taxon>Pseudomonadati</taxon>
        <taxon>Candidatus Kryptoniota</taxon>
        <taxon>Candidatus Kryptonium</taxon>
    </lineage>
</organism>
<dbReference type="InterPro" id="IPR027268">
    <property type="entry name" value="Peptidase_M4/M1_CTD_sf"/>
</dbReference>
<evidence type="ECO:0000256" key="11">
    <source>
        <dbReference type="ARBA" id="ARBA00023049"/>
    </source>
</evidence>
<comment type="cofactor">
    <cofactor evidence="2">
        <name>Zn(2+)</name>
        <dbReference type="ChEBI" id="CHEBI:29105"/>
    </cofactor>
</comment>
<name>A0ABM9UU31_9BACT</name>
<keyword evidence="14" id="KW-1185">Reference proteome</keyword>
<proteinExistence type="inferred from homology"/>
<evidence type="ECO:0000256" key="10">
    <source>
        <dbReference type="ARBA" id="ARBA00022833"/>
    </source>
</evidence>
<evidence type="ECO:0000256" key="5">
    <source>
        <dbReference type="ARBA" id="ARBA00015611"/>
    </source>
</evidence>
<dbReference type="EC" id="3.4.11.2" evidence="4"/>
<evidence type="ECO:0000256" key="9">
    <source>
        <dbReference type="ARBA" id="ARBA00022801"/>
    </source>
</evidence>
<keyword evidence="10" id="KW-0862">Zinc</keyword>
<evidence type="ECO:0000313" key="13">
    <source>
        <dbReference type="EMBL" id="CUS81241.1"/>
    </source>
</evidence>
<keyword evidence="7" id="KW-0645">Protease</keyword>
<gene>
    <name evidence="13" type="ORF">JGI8_00489</name>
</gene>
<evidence type="ECO:0000256" key="6">
    <source>
        <dbReference type="ARBA" id="ARBA00022438"/>
    </source>
</evidence>
<evidence type="ECO:0000313" key="14">
    <source>
        <dbReference type="Proteomes" id="UP000182200"/>
    </source>
</evidence>
<evidence type="ECO:0000256" key="1">
    <source>
        <dbReference type="ARBA" id="ARBA00000098"/>
    </source>
</evidence>
<dbReference type="Proteomes" id="UP000182200">
    <property type="component" value="Unassembled WGS sequence"/>
</dbReference>
<dbReference type="PANTHER" id="PTHR11533">
    <property type="entry name" value="PROTEASE M1 ZINC METALLOPROTEASE"/>
    <property type="match status" value="1"/>
</dbReference>
<dbReference type="SUPFAM" id="SSF55486">
    <property type="entry name" value="Metalloproteases ('zincins'), catalytic domain"/>
    <property type="match status" value="1"/>
</dbReference>
<dbReference type="PANTHER" id="PTHR11533:SF174">
    <property type="entry name" value="PUROMYCIN-SENSITIVE AMINOPEPTIDASE-RELATED"/>
    <property type="match status" value="1"/>
</dbReference>
<dbReference type="InterPro" id="IPR001930">
    <property type="entry name" value="Peptidase_M1"/>
</dbReference>
<dbReference type="InterPro" id="IPR011989">
    <property type="entry name" value="ARM-like"/>
</dbReference>
<dbReference type="Pfam" id="PF01433">
    <property type="entry name" value="Peptidase_M1"/>
    <property type="match status" value="1"/>
</dbReference>